<keyword evidence="2" id="KW-0687">Ribonucleoprotein</keyword>
<keyword evidence="2" id="KW-0547">Nucleotide-binding</keyword>
<dbReference type="GO" id="GO:0004386">
    <property type="term" value="F:helicase activity"/>
    <property type="evidence" value="ECO:0007669"/>
    <property type="project" value="UniProtKB-KW"/>
</dbReference>
<feature type="non-terminal residue" evidence="2">
    <location>
        <position position="1"/>
    </location>
</feature>
<evidence type="ECO:0000256" key="1">
    <source>
        <dbReference type="SAM" id="MobiDB-lite"/>
    </source>
</evidence>
<keyword evidence="2" id="KW-0347">Helicase</keyword>
<feature type="compositionally biased region" description="Acidic residues" evidence="1">
    <location>
        <begin position="55"/>
        <end position="64"/>
    </location>
</feature>
<proteinExistence type="predicted"/>
<organism evidence="2 3">
    <name type="scientific">Trifolium medium</name>
    <dbReference type="NCBI Taxonomy" id="97028"/>
    <lineage>
        <taxon>Eukaryota</taxon>
        <taxon>Viridiplantae</taxon>
        <taxon>Streptophyta</taxon>
        <taxon>Embryophyta</taxon>
        <taxon>Tracheophyta</taxon>
        <taxon>Spermatophyta</taxon>
        <taxon>Magnoliopsida</taxon>
        <taxon>eudicotyledons</taxon>
        <taxon>Gunneridae</taxon>
        <taxon>Pentapetalae</taxon>
        <taxon>rosids</taxon>
        <taxon>fabids</taxon>
        <taxon>Fabales</taxon>
        <taxon>Fabaceae</taxon>
        <taxon>Papilionoideae</taxon>
        <taxon>50 kb inversion clade</taxon>
        <taxon>NPAAA clade</taxon>
        <taxon>Hologalegina</taxon>
        <taxon>IRL clade</taxon>
        <taxon>Trifolieae</taxon>
        <taxon>Trifolium</taxon>
    </lineage>
</organism>
<protein>
    <submittedName>
        <fullName evidence="2">U5 small nuclear ribonucleoprotein 200 kDa helicase</fullName>
    </submittedName>
</protein>
<reference evidence="2 3" key="1">
    <citation type="journal article" date="2018" name="Front. Plant Sci.">
        <title>Red Clover (Trifolium pratense) and Zigzag Clover (T. medium) - A Picture of Genomic Similarities and Differences.</title>
        <authorList>
            <person name="Dluhosova J."/>
            <person name="Istvanek J."/>
            <person name="Nedelnik J."/>
            <person name="Repkova J."/>
        </authorList>
    </citation>
    <scope>NUCLEOTIDE SEQUENCE [LARGE SCALE GENOMIC DNA]</scope>
    <source>
        <strain evidence="3">cv. 10/8</strain>
        <tissue evidence="2">Leaf</tissue>
    </source>
</reference>
<dbReference type="EMBL" id="LXQA010971103">
    <property type="protein sequence ID" value="MCI79314.1"/>
    <property type="molecule type" value="Genomic_DNA"/>
</dbReference>
<feature type="non-terminal residue" evidence="2">
    <location>
        <position position="75"/>
    </location>
</feature>
<dbReference type="Proteomes" id="UP000265520">
    <property type="component" value="Unassembled WGS sequence"/>
</dbReference>
<name>A0A392UTH2_9FABA</name>
<dbReference type="GO" id="GO:1990904">
    <property type="term" value="C:ribonucleoprotein complex"/>
    <property type="evidence" value="ECO:0007669"/>
    <property type="project" value="UniProtKB-KW"/>
</dbReference>
<sequence>DQLVSIGKLITDFQEAEDVDGGFDSFEDDVGVAVEFEENEEDDDEWSDFDVVQEEEEEEDDIGEDSGAMQIGGGM</sequence>
<evidence type="ECO:0000313" key="3">
    <source>
        <dbReference type="Proteomes" id="UP000265520"/>
    </source>
</evidence>
<feature type="region of interest" description="Disordered" evidence="1">
    <location>
        <begin position="55"/>
        <end position="75"/>
    </location>
</feature>
<keyword evidence="3" id="KW-1185">Reference proteome</keyword>
<keyword evidence="2" id="KW-0067">ATP-binding</keyword>
<accession>A0A392UTH2</accession>
<evidence type="ECO:0000313" key="2">
    <source>
        <dbReference type="EMBL" id="MCI79314.1"/>
    </source>
</evidence>
<comment type="caution">
    <text evidence="2">The sequence shown here is derived from an EMBL/GenBank/DDBJ whole genome shotgun (WGS) entry which is preliminary data.</text>
</comment>
<keyword evidence="2" id="KW-0378">Hydrolase</keyword>
<dbReference type="AlphaFoldDB" id="A0A392UTH2"/>